<gene>
    <name evidence="2" type="ORF">AKJ09_02883</name>
</gene>
<evidence type="ECO:0000313" key="3">
    <source>
        <dbReference type="Proteomes" id="UP000064967"/>
    </source>
</evidence>
<dbReference type="GO" id="GO:0006352">
    <property type="term" value="P:DNA-templated transcription initiation"/>
    <property type="evidence" value="ECO:0007669"/>
    <property type="project" value="InterPro"/>
</dbReference>
<dbReference type="InterPro" id="IPR007630">
    <property type="entry name" value="RNA_pol_sigma70_r4"/>
</dbReference>
<dbReference type="SUPFAM" id="SSF88659">
    <property type="entry name" value="Sigma3 and sigma4 domains of RNA polymerase sigma factors"/>
    <property type="match status" value="1"/>
</dbReference>
<keyword evidence="2" id="KW-0238">DNA-binding</keyword>
<dbReference type="OrthoDB" id="5381466at2"/>
<dbReference type="Proteomes" id="UP000064967">
    <property type="component" value="Chromosome"/>
</dbReference>
<dbReference type="Gene3D" id="1.10.10.10">
    <property type="entry name" value="Winged helix-like DNA-binding domain superfamily/Winged helix DNA-binding domain"/>
    <property type="match status" value="1"/>
</dbReference>
<dbReference type="GO" id="GO:0003677">
    <property type="term" value="F:DNA binding"/>
    <property type="evidence" value="ECO:0007669"/>
    <property type="project" value="UniProtKB-KW"/>
</dbReference>
<evidence type="ECO:0000259" key="1">
    <source>
        <dbReference type="Pfam" id="PF04545"/>
    </source>
</evidence>
<accession>A0A0K1PSY4</accession>
<dbReference type="InterPro" id="IPR011745">
    <property type="entry name" value="RNA_pol_sigma70_MYXXA"/>
</dbReference>
<proteinExistence type="predicted"/>
<organism evidence="2 3">
    <name type="scientific">Labilithrix luteola</name>
    <dbReference type="NCBI Taxonomy" id="1391654"/>
    <lineage>
        <taxon>Bacteria</taxon>
        <taxon>Pseudomonadati</taxon>
        <taxon>Myxococcota</taxon>
        <taxon>Polyangia</taxon>
        <taxon>Polyangiales</taxon>
        <taxon>Labilitrichaceae</taxon>
        <taxon>Labilithrix</taxon>
    </lineage>
</organism>
<dbReference type="InterPro" id="IPR013324">
    <property type="entry name" value="RNA_pol_sigma_r3/r4-like"/>
</dbReference>
<evidence type="ECO:0000313" key="2">
    <source>
        <dbReference type="EMBL" id="AKU96219.1"/>
    </source>
</evidence>
<dbReference type="AlphaFoldDB" id="A0A0K1PSY4"/>
<dbReference type="EMBL" id="CP012333">
    <property type="protein sequence ID" value="AKU96219.1"/>
    <property type="molecule type" value="Genomic_DNA"/>
</dbReference>
<name>A0A0K1PSY4_9BACT</name>
<sequence length="299" mass="33476">MDLGLLRDAFTRALPEAQQVEARGITDLGLQLSALLREARAAWSPVVVGDVEVLAHVAGYVRTDCPLPQAIAELRFSDLYGACACARGDNTAIRLFEQRYFGELDALWPSFRERVSHEDARQMLRQKLFAKSEDGGPKILKFAGRGDVRGWVRVVAARMLSDVVEKVQRERPVDEAFFDKLGAGVDIELDRFKAQYGAEFKEAFRLAVESLTPRERSVLRHAYVRDATVVEIGAVYGVHGATAARWVASARQRLVVALRKSLATRLHVTNAELESVLRLIESTVNVTLERYFREVQDAH</sequence>
<dbReference type="KEGG" id="llu:AKJ09_02883"/>
<dbReference type="RefSeq" id="WP_146647538.1">
    <property type="nucleotide sequence ID" value="NZ_CP012333.1"/>
</dbReference>
<feature type="domain" description="RNA polymerase sigma-70 region 4" evidence="1">
    <location>
        <begin position="208"/>
        <end position="239"/>
    </location>
</feature>
<dbReference type="GO" id="GO:0003700">
    <property type="term" value="F:DNA-binding transcription factor activity"/>
    <property type="evidence" value="ECO:0007669"/>
    <property type="project" value="InterPro"/>
</dbReference>
<dbReference type="STRING" id="1391654.AKJ09_02883"/>
<reference evidence="2 3" key="1">
    <citation type="submission" date="2015-08" db="EMBL/GenBank/DDBJ databases">
        <authorList>
            <person name="Babu N.S."/>
            <person name="Beckwith C.J."/>
            <person name="Beseler K.G."/>
            <person name="Brison A."/>
            <person name="Carone J.V."/>
            <person name="Caskin T.P."/>
            <person name="Diamond M."/>
            <person name="Durham M.E."/>
            <person name="Foxe J.M."/>
            <person name="Go M."/>
            <person name="Henderson B.A."/>
            <person name="Jones I.B."/>
            <person name="McGettigan J.A."/>
            <person name="Micheletti S.J."/>
            <person name="Nasrallah M.E."/>
            <person name="Ortiz D."/>
            <person name="Piller C.R."/>
            <person name="Privatt S.R."/>
            <person name="Schneider S.L."/>
            <person name="Sharp S."/>
            <person name="Smith T.C."/>
            <person name="Stanton J.D."/>
            <person name="Ullery H.E."/>
            <person name="Wilson R.J."/>
            <person name="Serrano M.G."/>
            <person name="Buck G."/>
            <person name="Lee V."/>
            <person name="Wang Y."/>
            <person name="Carvalho R."/>
            <person name="Voegtly L."/>
            <person name="Shi R."/>
            <person name="Duckworth R."/>
            <person name="Johnson A."/>
            <person name="Loviza R."/>
            <person name="Walstead R."/>
            <person name="Shah Z."/>
            <person name="Kiflezghi M."/>
            <person name="Wade K."/>
            <person name="Ball S.L."/>
            <person name="Bradley K.W."/>
            <person name="Asai D.J."/>
            <person name="Bowman C.A."/>
            <person name="Russell D.A."/>
            <person name="Pope W.H."/>
            <person name="Jacobs-Sera D."/>
            <person name="Hendrix R.W."/>
            <person name="Hatfull G.F."/>
        </authorList>
    </citation>
    <scope>NUCLEOTIDE SEQUENCE [LARGE SCALE GENOMIC DNA]</scope>
    <source>
        <strain evidence="2 3">DSM 27648</strain>
    </source>
</reference>
<keyword evidence="3" id="KW-1185">Reference proteome</keyword>
<dbReference type="Pfam" id="PF04545">
    <property type="entry name" value="Sigma70_r4"/>
    <property type="match status" value="1"/>
</dbReference>
<dbReference type="InterPro" id="IPR036388">
    <property type="entry name" value="WH-like_DNA-bd_sf"/>
</dbReference>
<dbReference type="NCBIfam" id="TIGR03001">
    <property type="entry name" value="Sig-70_gmx1"/>
    <property type="match status" value="1"/>
</dbReference>
<protein>
    <submittedName>
        <fullName evidence="2">Putative DNA-binding regulatory protein</fullName>
    </submittedName>
</protein>